<feature type="domain" description="Ppx/GppA phosphatase N-terminal" evidence="3">
    <location>
        <begin position="27"/>
        <end position="315"/>
    </location>
</feature>
<dbReference type="CDD" id="cd24056">
    <property type="entry name" value="ASKHA_NBD_MtPPX1-like"/>
    <property type="match status" value="1"/>
</dbReference>
<evidence type="ECO:0000259" key="3">
    <source>
        <dbReference type="Pfam" id="PF02541"/>
    </source>
</evidence>
<dbReference type="PANTHER" id="PTHR30005">
    <property type="entry name" value="EXOPOLYPHOSPHATASE"/>
    <property type="match status" value="1"/>
</dbReference>
<dbReference type="AlphaFoldDB" id="A0A2T0K9Y9"/>
<dbReference type="InterPro" id="IPR043129">
    <property type="entry name" value="ATPase_NBD"/>
</dbReference>
<name>A0A2T0K9Y9_9ACTN</name>
<comment type="similarity">
    <text evidence="1">Belongs to the GppA/Ppx family.</text>
</comment>
<dbReference type="PANTHER" id="PTHR30005:SF0">
    <property type="entry name" value="RETROGRADE REGULATION PROTEIN 2"/>
    <property type="match status" value="1"/>
</dbReference>
<dbReference type="RefSeq" id="WP_239166434.1">
    <property type="nucleotide sequence ID" value="NZ_BOMO01000076.1"/>
</dbReference>
<evidence type="ECO:0000313" key="5">
    <source>
        <dbReference type="Proteomes" id="UP000239415"/>
    </source>
</evidence>
<dbReference type="Proteomes" id="UP000239415">
    <property type="component" value="Unassembled WGS sequence"/>
</dbReference>
<reference evidence="4 5" key="1">
    <citation type="submission" date="2018-03" db="EMBL/GenBank/DDBJ databases">
        <title>Genomic Encyclopedia of Archaeal and Bacterial Type Strains, Phase II (KMG-II): from individual species to whole genera.</title>
        <authorList>
            <person name="Goeker M."/>
        </authorList>
    </citation>
    <scope>NUCLEOTIDE SEQUENCE [LARGE SCALE GENOMIC DNA]</scope>
    <source>
        <strain evidence="4 5">DSM 43146</strain>
    </source>
</reference>
<dbReference type="GO" id="GO:0016462">
    <property type="term" value="F:pyrophosphatase activity"/>
    <property type="evidence" value="ECO:0007669"/>
    <property type="project" value="TreeGrafter"/>
</dbReference>
<accession>A0A2T0K9Y9</accession>
<dbReference type="InterPro" id="IPR003695">
    <property type="entry name" value="Ppx_GppA_N"/>
</dbReference>
<organism evidence="4 5">
    <name type="scientific">Actinoplanes italicus</name>
    <dbReference type="NCBI Taxonomy" id="113567"/>
    <lineage>
        <taxon>Bacteria</taxon>
        <taxon>Bacillati</taxon>
        <taxon>Actinomycetota</taxon>
        <taxon>Actinomycetes</taxon>
        <taxon>Micromonosporales</taxon>
        <taxon>Micromonosporaceae</taxon>
        <taxon>Actinoplanes</taxon>
    </lineage>
</organism>
<dbReference type="InterPro" id="IPR050273">
    <property type="entry name" value="GppA/Ppx_hydrolase"/>
</dbReference>
<keyword evidence="5" id="KW-1185">Reference proteome</keyword>
<gene>
    <name evidence="4" type="ORF">CLV67_10941</name>
</gene>
<protein>
    <submittedName>
        <fullName evidence="4">Exopolyphosphatase/guanosine-5'-triphosphate, 3'-diphosphate pyrophosphatase</fullName>
    </submittedName>
</protein>
<evidence type="ECO:0000256" key="2">
    <source>
        <dbReference type="ARBA" id="ARBA00022801"/>
    </source>
</evidence>
<dbReference type="FunFam" id="3.30.420.150:FF:000006">
    <property type="entry name" value="Ppx/GppA family phosphatase"/>
    <property type="match status" value="1"/>
</dbReference>
<keyword evidence="2" id="KW-0378">Hydrolase</keyword>
<dbReference type="Gene3D" id="3.30.420.40">
    <property type="match status" value="1"/>
</dbReference>
<dbReference type="EMBL" id="PVMZ01000009">
    <property type="protein sequence ID" value="PRX19776.1"/>
    <property type="molecule type" value="Genomic_DNA"/>
</dbReference>
<evidence type="ECO:0000256" key="1">
    <source>
        <dbReference type="ARBA" id="ARBA00007125"/>
    </source>
</evidence>
<evidence type="ECO:0000313" key="4">
    <source>
        <dbReference type="EMBL" id="PRX19776.1"/>
    </source>
</evidence>
<dbReference type="SUPFAM" id="SSF53067">
    <property type="entry name" value="Actin-like ATPase domain"/>
    <property type="match status" value="2"/>
</dbReference>
<proteinExistence type="inferred from homology"/>
<comment type="caution">
    <text evidence="4">The sequence shown here is derived from an EMBL/GenBank/DDBJ whole genome shotgun (WGS) entry which is preliminary data.</text>
</comment>
<dbReference type="Gene3D" id="3.30.420.150">
    <property type="entry name" value="Exopolyphosphatase. Domain 2"/>
    <property type="match status" value="1"/>
</dbReference>
<sequence length="330" mass="36048">MIADLTGSRPPMRLGVLDVGSNTVNLVIAEADSGLPLPVHTWEQRPRLAHRLPADGTIGPAALQRMIGSVRGAVVESRLAGVNRMFAYTTAVVRDAPNREEVLTAVSSATGVRLGTLTGIEDARLTFLAARRWLGWQAGPMLMVDIGGGCLEVAFGRDRLPESAMSLPLGAGRLTREFLADGDPPSPRAVRRLRRHVRERFAEVAARTSWEAPRTSVAASKTFQQLARLTGAPPLRLGPFVPRELRASALRPWIKRLAVMPSPKRTRLPGVSPHRARQILAGAIVAYEVMRRLGVESLIICPWGLREGILLRELEARQPPLVNAAWVPWD</sequence>
<dbReference type="Pfam" id="PF02541">
    <property type="entry name" value="Ppx-GppA"/>
    <property type="match status" value="1"/>
</dbReference>